<reference evidence="2 3" key="1">
    <citation type="submission" date="2024-01" db="EMBL/GenBank/DDBJ databases">
        <title>The complete chloroplast genome sequence of Lithospermum erythrorhizon: insights into the phylogenetic relationship among Boraginaceae species and the maternal lineages of purple gromwells.</title>
        <authorList>
            <person name="Okada T."/>
            <person name="Watanabe K."/>
        </authorList>
    </citation>
    <scope>NUCLEOTIDE SEQUENCE [LARGE SCALE GENOMIC DNA]</scope>
</reference>
<proteinExistence type="predicted"/>
<evidence type="ECO:0000256" key="1">
    <source>
        <dbReference type="SAM" id="MobiDB-lite"/>
    </source>
</evidence>
<organism evidence="2 3">
    <name type="scientific">Lithospermum erythrorhizon</name>
    <name type="common">Purple gromwell</name>
    <name type="synonym">Lithospermum officinale var. erythrorhizon</name>
    <dbReference type="NCBI Taxonomy" id="34254"/>
    <lineage>
        <taxon>Eukaryota</taxon>
        <taxon>Viridiplantae</taxon>
        <taxon>Streptophyta</taxon>
        <taxon>Embryophyta</taxon>
        <taxon>Tracheophyta</taxon>
        <taxon>Spermatophyta</taxon>
        <taxon>Magnoliopsida</taxon>
        <taxon>eudicotyledons</taxon>
        <taxon>Gunneridae</taxon>
        <taxon>Pentapetalae</taxon>
        <taxon>asterids</taxon>
        <taxon>lamiids</taxon>
        <taxon>Boraginales</taxon>
        <taxon>Boraginaceae</taxon>
        <taxon>Boraginoideae</taxon>
        <taxon>Lithospermeae</taxon>
        <taxon>Lithospermum</taxon>
    </lineage>
</organism>
<dbReference type="AlphaFoldDB" id="A0AAV3QEQ7"/>
<comment type="caution">
    <text evidence="2">The sequence shown here is derived from an EMBL/GenBank/DDBJ whole genome shotgun (WGS) entry which is preliminary data.</text>
</comment>
<feature type="region of interest" description="Disordered" evidence="1">
    <location>
        <begin position="60"/>
        <end position="79"/>
    </location>
</feature>
<sequence>MSYLDVISENRLLREMLAPEVPSSSVVPTHAVGVGDHPMGPEERSSSLLPTLTPAVQMGSFMESSEESSRASEDLASWSSPVGKEIDEAFSKRDQLTDLCVKQRSERESLLADAREASKASRLKKHIRELQAENVVDNSIEEFKRSEEYRTFINGDTTTLLRYFCLRVATDYPSISSHFTNFVTALGEEEPVDIDDDFGSDASGDKADDES</sequence>
<dbReference type="Proteomes" id="UP001454036">
    <property type="component" value="Unassembled WGS sequence"/>
</dbReference>
<feature type="region of interest" description="Disordered" evidence="1">
    <location>
        <begin position="192"/>
        <end position="211"/>
    </location>
</feature>
<name>A0AAV3QEQ7_LITER</name>
<dbReference type="EMBL" id="BAABME010004371">
    <property type="protein sequence ID" value="GAA0162128.1"/>
    <property type="molecule type" value="Genomic_DNA"/>
</dbReference>
<evidence type="ECO:0000313" key="2">
    <source>
        <dbReference type="EMBL" id="GAA0162128.1"/>
    </source>
</evidence>
<gene>
    <name evidence="2" type="ORF">LIER_18291</name>
</gene>
<accession>A0AAV3QEQ7</accession>
<protein>
    <submittedName>
        <fullName evidence="2">Uncharacterized protein</fullName>
    </submittedName>
</protein>
<keyword evidence="3" id="KW-1185">Reference proteome</keyword>
<evidence type="ECO:0000313" key="3">
    <source>
        <dbReference type="Proteomes" id="UP001454036"/>
    </source>
</evidence>